<dbReference type="EMBL" id="WHJH01000009">
    <property type="protein sequence ID" value="NHZ89432.1"/>
    <property type="molecule type" value="Genomic_DNA"/>
</dbReference>
<evidence type="ECO:0000313" key="5">
    <source>
        <dbReference type="Proteomes" id="UP000609726"/>
    </source>
</evidence>
<accession>A0ABX0NRJ6</accession>
<dbReference type="Pfam" id="PF14343">
    <property type="entry name" value="PrcB_C"/>
    <property type="match status" value="1"/>
</dbReference>
<dbReference type="Proteomes" id="UP000609726">
    <property type="component" value="Unassembled WGS sequence"/>
</dbReference>
<dbReference type="InterPro" id="IPR025748">
    <property type="entry name" value="PrcB_C_dom"/>
</dbReference>
<feature type="chain" id="PRO_5045421414" description="PrcB C-terminal domain-containing protein" evidence="2">
    <location>
        <begin position="32"/>
        <end position="445"/>
    </location>
</feature>
<gene>
    <name evidence="4" type="ORF">F2P45_10455</name>
</gene>
<feature type="domain" description="PrcB C-terminal" evidence="3">
    <location>
        <begin position="370"/>
        <end position="428"/>
    </location>
</feature>
<name>A0ABX0NRJ6_9BURK</name>
<protein>
    <recommendedName>
        <fullName evidence="3">PrcB C-terminal domain-containing protein</fullName>
    </recommendedName>
</protein>
<evidence type="ECO:0000256" key="2">
    <source>
        <dbReference type="SAM" id="SignalP"/>
    </source>
</evidence>
<dbReference type="RefSeq" id="WP_166873914.1">
    <property type="nucleotide sequence ID" value="NZ_WHJH01000009.1"/>
</dbReference>
<feature type="compositionally biased region" description="Pro residues" evidence="1">
    <location>
        <begin position="31"/>
        <end position="54"/>
    </location>
</feature>
<evidence type="ECO:0000313" key="4">
    <source>
        <dbReference type="EMBL" id="NHZ89432.1"/>
    </source>
</evidence>
<organism evidence="4 5">
    <name type="scientific">Massilia mucilaginosa</name>
    <dbReference type="NCBI Taxonomy" id="2609282"/>
    <lineage>
        <taxon>Bacteria</taxon>
        <taxon>Pseudomonadati</taxon>
        <taxon>Pseudomonadota</taxon>
        <taxon>Betaproteobacteria</taxon>
        <taxon>Burkholderiales</taxon>
        <taxon>Oxalobacteraceae</taxon>
        <taxon>Telluria group</taxon>
        <taxon>Massilia</taxon>
    </lineage>
</organism>
<evidence type="ECO:0000259" key="3">
    <source>
        <dbReference type="Pfam" id="PF14343"/>
    </source>
</evidence>
<reference evidence="4 5" key="1">
    <citation type="submission" date="2019-10" db="EMBL/GenBank/DDBJ databases">
        <title>Taxonomy of Antarctic Massilia spp.: description of Massilia rubra sp. nov., Massilia aquatica sp. nov., Massilia mucilaginosa sp. nov., Massilia frigida sp. nov. isolated from streams, lakes and regoliths.</title>
        <authorList>
            <person name="Holochova P."/>
            <person name="Sedlacek I."/>
            <person name="Kralova S."/>
            <person name="Maslanova I."/>
            <person name="Busse H.-J."/>
            <person name="Stankova E."/>
            <person name="Vrbovska V."/>
            <person name="Kovarovic V."/>
            <person name="Bartak M."/>
            <person name="Svec P."/>
            <person name="Pantucek R."/>
        </authorList>
    </citation>
    <scope>NUCLEOTIDE SEQUENCE [LARGE SCALE GENOMIC DNA]</scope>
    <source>
        <strain evidence="4 5">CCM 8733</strain>
    </source>
</reference>
<feature type="region of interest" description="Disordered" evidence="1">
    <location>
        <begin position="26"/>
        <end position="54"/>
    </location>
</feature>
<feature type="signal peptide" evidence="2">
    <location>
        <begin position="1"/>
        <end position="31"/>
    </location>
</feature>
<evidence type="ECO:0000256" key="1">
    <source>
        <dbReference type="SAM" id="MobiDB-lite"/>
    </source>
</evidence>
<comment type="caution">
    <text evidence="4">The sequence shown here is derived from an EMBL/GenBank/DDBJ whole genome shotgun (WGS) entry which is preliminary data.</text>
</comment>
<proteinExistence type="predicted"/>
<keyword evidence="2" id="KW-0732">Signal</keyword>
<sequence>MTQANYLRFAVPLASAMLLAACGGGSDPAPAATPAPPPVEAPLPQPGNPAPLPPVMSQPVEIVISPPMPDIVISLPGEALKPERVVAGITVEPFVQRARQSACGQYANRLFVADKKYVFSAAEGDCASTTEQYVLYGATADVKLCSLTMDDMRSHIKRGCTDPALQPLVEKMVYMQRRGTVAYEGTLLEEIRFLPKEGSRLPFYSLAQNPNSGVQGARQQVIRDATTLASVWTGPVGMDSSPVNFETEMVIAVFGGGTSACGQFGIRAVRSAGAGLVVEYGQDTVPAGTACTLAINTPMQLVVVDRIDVPVTFTQVAPQAVAFRTLEQDDAQTYGNRQRLVIKDAQAWAALWKQHIQAAALPEIDFSKQMVVAAFAGGKPSGGYGLEIGGVDSVGGKLRVTVIESAPGRYSRGITTASLTNPVRFVVLARSDEPVEFVEQMSLYR</sequence>
<keyword evidence="5" id="KW-1185">Reference proteome</keyword>